<dbReference type="PANTHER" id="PTHR23407:SF1">
    <property type="entry name" value="5-FORMYLTETRAHYDROFOLATE CYCLO-LIGASE"/>
    <property type="match status" value="1"/>
</dbReference>
<keyword evidence="4" id="KW-0460">Magnesium</keyword>
<name>A0ABP8N7M0_9BACT</name>
<comment type="catalytic activity">
    <reaction evidence="4">
        <text>(6S)-5-formyl-5,6,7,8-tetrahydrofolate + ATP = (6R)-5,10-methenyltetrahydrofolate + ADP + phosphate</text>
        <dbReference type="Rhea" id="RHEA:10488"/>
        <dbReference type="ChEBI" id="CHEBI:30616"/>
        <dbReference type="ChEBI" id="CHEBI:43474"/>
        <dbReference type="ChEBI" id="CHEBI:57455"/>
        <dbReference type="ChEBI" id="CHEBI:57457"/>
        <dbReference type="ChEBI" id="CHEBI:456216"/>
        <dbReference type="EC" id="6.3.3.2"/>
    </reaction>
</comment>
<dbReference type="InterPro" id="IPR037171">
    <property type="entry name" value="NagB/RpiA_transferase-like"/>
</dbReference>
<organism evidence="5 6">
    <name type="scientific">Nemorincola caseinilytica</name>
    <dbReference type="NCBI Taxonomy" id="2054315"/>
    <lineage>
        <taxon>Bacteria</taxon>
        <taxon>Pseudomonadati</taxon>
        <taxon>Bacteroidota</taxon>
        <taxon>Chitinophagia</taxon>
        <taxon>Chitinophagales</taxon>
        <taxon>Chitinophagaceae</taxon>
        <taxon>Nemorincola</taxon>
    </lineage>
</organism>
<dbReference type="Gene3D" id="3.40.50.10420">
    <property type="entry name" value="NagB/RpiA/CoA transferase-like"/>
    <property type="match status" value="1"/>
</dbReference>
<dbReference type="EMBL" id="BAABFA010000007">
    <property type="protein sequence ID" value="GAA4462701.1"/>
    <property type="molecule type" value="Genomic_DNA"/>
</dbReference>
<dbReference type="RefSeq" id="WP_345079421.1">
    <property type="nucleotide sequence ID" value="NZ_BAABFA010000007.1"/>
</dbReference>
<gene>
    <name evidence="5" type="ORF">GCM10023093_09840</name>
</gene>
<evidence type="ECO:0000256" key="1">
    <source>
        <dbReference type="ARBA" id="ARBA00010638"/>
    </source>
</evidence>
<evidence type="ECO:0000313" key="6">
    <source>
        <dbReference type="Proteomes" id="UP001500067"/>
    </source>
</evidence>
<keyword evidence="4" id="KW-0479">Metal-binding</keyword>
<evidence type="ECO:0000313" key="5">
    <source>
        <dbReference type="EMBL" id="GAA4462701.1"/>
    </source>
</evidence>
<protein>
    <recommendedName>
        <fullName evidence="4">5-formyltetrahydrofolate cyclo-ligase</fullName>
        <ecNumber evidence="4">6.3.3.2</ecNumber>
    </recommendedName>
</protein>
<dbReference type="PANTHER" id="PTHR23407">
    <property type="entry name" value="ATPASE INHIBITOR/5-FORMYLTETRAHYDROFOLATE CYCLO-LIGASE"/>
    <property type="match status" value="1"/>
</dbReference>
<dbReference type="PIRSF" id="PIRSF006806">
    <property type="entry name" value="FTHF_cligase"/>
    <property type="match status" value="1"/>
</dbReference>
<evidence type="ECO:0000256" key="4">
    <source>
        <dbReference type="RuleBase" id="RU361279"/>
    </source>
</evidence>
<dbReference type="InterPro" id="IPR024185">
    <property type="entry name" value="FTHF_cligase-like_sf"/>
</dbReference>
<proteinExistence type="inferred from homology"/>
<keyword evidence="6" id="KW-1185">Reference proteome</keyword>
<dbReference type="NCBIfam" id="TIGR02727">
    <property type="entry name" value="MTHFS_bact"/>
    <property type="match status" value="1"/>
</dbReference>
<comment type="cofactor">
    <cofactor evidence="4">
        <name>Mg(2+)</name>
        <dbReference type="ChEBI" id="CHEBI:18420"/>
    </cofactor>
</comment>
<comment type="similarity">
    <text evidence="1 4">Belongs to the 5-formyltetrahydrofolate cyclo-ligase family.</text>
</comment>
<keyword evidence="2 4" id="KW-0547">Nucleotide-binding</keyword>
<dbReference type="SUPFAM" id="SSF100950">
    <property type="entry name" value="NagB/RpiA/CoA transferase-like"/>
    <property type="match status" value="1"/>
</dbReference>
<reference evidence="6" key="1">
    <citation type="journal article" date="2019" name="Int. J. Syst. Evol. Microbiol.">
        <title>The Global Catalogue of Microorganisms (GCM) 10K type strain sequencing project: providing services to taxonomists for standard genome sequencing and annotation.</title>
        <authorList>
            <consortium name="The Broad Institute Genomics Platform"/>
            <consortium name="The Broad Institute Genome Sequencing Center for Infectious Disease"/>
            <person name="Wu L."/>
            <person name="Ma J."/>
        </authorList>
    </citation>
    <scope>NUCLEOTIDE SEQUENCE [LARGE SCALE GENOMIC DNA]</scope>
    <source>
        <strain evidence="6">JCM 32105</strain>
    </source>
</reference>
<evidence type="ECO:0000256" key="3">
    <source>
        <dbReference type="ARBA" id="ARBA00022840"/>
    </source>
</evidence>
<sequence length="180" mass="20534">MTPKEQKAILRKDMLAQRDGLSADVKREWDRQMCSKIMDIITERQAQVIHSYIPFGSEIDINPLLRDLLAKGHTIICPRSLPKRTIQNLVLTSLDELEEGRFGTKHPAGNNEYNGNIDLFIVPGIGYNGRCYRLGYGSGYYDVYFASMPPGYKLGICYPFQYISEFPAEPHDVPLDKIIF</sequence>
<comment type="caution">
    <text evidence="5">The sequence shown here is derived from an EMBL/GenBank/DDBJ whole genome shotgun (WGS) entry which is preliminary data.</text>
</comment>
<dbReference type="Proteomes" id="UP001500067">
    <property type="component" value="Unassembled WGS sequence"/>
</dbReference>
<dbReference type="Pfam" id="PF01812">
    <property type="entry name" value="5-FTHF_cyc-lig"/>
    <property type="match status" value="1"/>
</dbReference>
<dbReference type="InterPro" id="IPR002698">
    <property type="entry name" value="FTHF_cligase"/>
</dbReference>
<dbReference type="EC" id="6.3.3.2" evidence="4"/>
<keyword evidence="3 4" id="KW-0067">ATP-binding</keyword>
<accession>A0ABP8N7M0</accession>
<evidence type="ECO:0000256" key="2">
    <source>
        <dbReference type="ARBA" id="ARBA00022741"/>
    </source>
</evidence>